<evidence type="ECO:0000313" key="4">
    <source>
        <dbReference type="Proteomes" id="UP001620262"/>
    </source>
</evidence>
<comment type="caution">
    <text evidence="3">The sequence shown here is derived from an EMBL/GenBank/DDBJ whole genome shotgun (WGS) entry which is preliminary data.</text>
</comment>
<dbReference type="Proteomes" id="UP001620262">
    <property type="component" value="Unassembled WGS sequence"/>
</dbReference>
<feature type="compositionally biased region" description="Polar residues" evidence="1">
    <location>
        <begin position="113"/>
        <end position="132"/>
    </location>
</feature>
<protein>
    <submittedName>
        <fullName evidence="3">Uncharacterized protein</fullName>
    </submittedName>
</protein>
<keyword evidence="2" id="KW-0812">Transmembrane</keyword>
<feature type="compositionally biased region" description="Basic and acidic residues" evidence="1">
    <location>
        <begin position="102"/>
        <end position="112"/>
    </location>
</feature>
<proteinExistence type="predicted"/>
<name>A0ABW8L0U6_9GAMM</name>
<evidence type="ECO:0000256" key="2">
    <source>
        <dbReference type="SAM" id="Phobius"/>
    </source>
</evidence>
<organism evidence="3 4">
    <name type="scientific">Pseudoalteromonas rhizosphaerae</name>
    <dbReference type="NCBI Taxonomy" id="2518973"/>
    <lineage>
        <taxon>Bacteria</taxon>
        <taxon>Pseudomonadati</taxon>
        <taxon>Pseudomonadota</taxon>
        <taxon>Gammaproteobacteria</taxon>
        <taxon>Alteromonadales</taxon>
        <taxon>Pseudoalteromonadaceae</taxon>
        <taxon>Pseudoalteromonas</taxon>
    </lineage>
</organism>
<accession>A0ABW8L0U6</accession>
<evidence type="ECO:0000256" key="1">
    <source>
        <dbReference type="SAM" id="MobiDB-lite"/>
    </source>
</evidence>
<keyword evidence="2" id="KW-0472">Membrane</keyword>
<reference evidence="3 4" key="1">
    <citation type="submission" date="2024-11" db="EMBL/GenBank/DDBJ databases">
        <title>The Natural Products Discovery Center: Release of the First 8490 Sequenced Strains for Exploring Actinobacteria Biosynthetic Diversity.</title>
        <authorList>
            <person name="Kalkreuter E."/>
            <person name="Kautsar S.A."/>
            <person name="Yang D."/>
            <person name="Bader C.D."/>
            <person name="Teijaro C.N."/>
            <person name="Fluegel L."/>
            <person name="Davis C.M."/>
            <person name="Simpson J.R."/>
            <person name="Lauterbach L."/>
            <person name="Steele A.D."/>
            <person name="Gui C."/>
            <person name="Meng S."/>
            <person name="Li G."/>
            <person name="Viehrig K."/>
            <person name="Ye F."/>
            <person name="Su P."/>
            <person name="Kiefer A.F."/>
            <person name="Nichols A."/>
            <person name="Cepeda A.J."/>
            <person name="Yan W."/>
            <person name="Fan B."/>
            <person name="Jiang Y."/>
            <person name="Adhikari A."/>
            <person name="Zheng C.-J."/>
            <person name="Schuster L."/>
            <person name="Cowan T.M."/>
            <person name="Smanski M.J."/>
            <person name="Chevrette M.G."/>
            <person name="De Carvalho L.P.S."/>
            <person name="Shen B."/>
        </authorList>
    </citation>
    <scope>NUCLEOTIDE SEQUENCE [LARGE SCALE GENOMIC DNA]</scope>
    <source>
        <strain evidence="3 4">NPDC078403</strain>
    </source>
</reference>
<gene>
    <name evidence="3" type="ORF">ACI2JU_14990</name>
</gene>
<keyword evidence="2" id="KW-1133">Transmembrane helix</keyword>
<feature type="region of interest" description="Disordered" evidence="1">
    <location>
        <begin position="102"/>
        <end position="133"/>
    </location>
</feature>
<dbReference type="EMBL" id="JBJDOT010000021">
    <property type="protein sequence ID" value="MFK3865163.1"/>
    <property type="molecule type" value="Genomic_DNA"/>
</dbReference>
<evidence type="ECO:0000313" key="3">
    <source>
        <dbReference type="EMBL" id="MFK3865163.1"/>
    </source>
</evidence>
<dbReference type="RefSeq" id="WP_404675839.1">
    <property type="nucleotide sequence ID" value="NZ_JBJDOT010000021.1"/>
</dbReference>
<sequence>MATKSNNPDLGAIECDACGGFAAIRRQKTGKQYLYLHCKNCGMDKRSGAKLQAKWEKAIGQNMGENSAIESEISQPLNTPQVPVEINAGEWMPVEVKQELERINNETKESKTNGRNSEFNSEKNSISASNGRPENGVGFFIIGALAGLAAVAGLRSA</sequence>
<feature type="transmembrane region" description="Helical" evidence="2">
    <location>
        <begin position="136"/>
        <end position="154"/>
    </location>
</feature>
<keyword evidence="4" id="KW-1185">Reference proteome</keyword>